<feature type="transmembrane region" description="Helical" evidence="9">
    <location>
        <begin position="354"/>
        <end position="376"/>
    </location>
</feature>
<dbReference type="GO" id="GO:0005886">
    <property type="term" value="C:plasma membrane"/>
    <property type="evidence" value="ECO:0007669"/>
    <property type="project" value="UniProtKB-SubCell"/>
</dbReference>
<dbReference type="PROSITE" id="PS00216">
    <property type="entry name" value="SUGAR_TRANSPORT_1"/>
    <property type="match status" value="1"/>
</dbReference>
<dbReference type="PANTHER" id="PTHR48021:SF1">
    <property type="entry name" value="GH07001P-RELATED"/>
    <property type="match status" value="1"/>
</dbReference>
<keyword evidence="5 9" id="KW-0472">Membrane</keyword>
<evidence type="ECO:0000256" key="1">
    <source>
        <dbReference type="ARBA" id="ARBA00004651"/>
    </source>
</evidence>
<dbReference type="GO" id="GO:0051119">
    <property type="term" value="F:sugar transmembrane transporter activity"/>
    <property type="evidence" value="ECO:0007669"/>
    <property type="project" value="InterPro"/>
</dbReference>
<evidence type="ECO:0000256" key="5">
    <source>
        <dbReference type="ARBA" id="ARBA00023136"/>
    </source>
</evidence>
<proteinExistence type="inferred from homology"/>
<keyword evidence="8" id="KW-0813">Transport</keyword>
<dbReference type="PROSITE" id="PS50850">
    <property type="entry name" value="MFS"/>
    <property type="match status" value="1"/>
</dbReference>
<feature type="domain" description="Major facilitator superfamily (MFS) profile" evidence="10">
    <location>
        <begin position="24"/>
        <end position="442"/>
    </location>
</feature>
<feature type="transmembrane region" description="Helical" evidence="9">
    <location>
        <begin position="419"/>
        <end position="438"/>
    </location>
</feature>
<gene>
    <name evidence="11" type="ORF">O3P69_017996</name>
</gene>
<organism evidence="11 12">
    <name type="scientific">Scylla paramamosain</name>
    <name type="common">Mud crab</name>
    <dbReference type="NCBI Taxonomy" id="85552"/>
    <lineage>
        <taxon>Eukaryota</taxon>
        <taxon>Metazoa</taxon>
        <taxon>Ecdysozoa</taxon>
        <taxon>Arthropoda</taxon>
        <taxon>Crustacea</taxon>
        <taxon>Multicrustacea</taxon>
        <taxon>Malacostraca</taxon>
        <taxon>Eumalacostraca</taxon>
        <taxon>Eucarida</taxon>
        <taxon>Decapoda</taxon>
        <taxon>Pleocyemata</taxon>
        <taxon>Brachyura</taxon>
        <taxon>Eubrachyura</taxon>
        <taxon>Portunoidea</taxon>
        <taxon>Portunidae</taxon>
        <taxon>Portuninae</taxon>
        <taxon>Scylla</taxon>
    </lineage>
</organism>
<keyword evidence="12" id="KW-1185">Reference proteome</keyword>
<keyword evidence="3 9" id="KW-0812">Transmembrane</keyword>
<dbReference type="Proteomes" id="UP001487740">
    <property type="component" value="Unassembled WGS sequence"/>
</dbReference>
<feature type="transmembrane region" description="Helical" evidence="9">
    <location>
        <begin position="320"/>
        <end position="342"/>
    </location>
</feature>
<dbReference type="AlphaFoldDB" id="A0AAW0TH25"/>
<keyword evidence="2" id="KW-1003">Cell membrane</keyword>
<dbReference type="InterPro" id="IPR003663">
    <property type="entry name" value="Sugar/inositol_transpt"/>
</dbReference>
<feature type="transmembrane region" description="Helical" evidence="9">
    <location>
        <begin position="293"/>
        <end position="313"/>
    </location>
</feature>
<dbReference type="InterPro" id="IPR050549">
    <property type="entry name" value="MFS_Trehalose_Transporter"/>
</dbReference>
<dbReference type="EMBL" id="JARAKH010000030">
    <property type="protein sequence ID" value="KAK8387028.1"/>
    <property type="molecule type" value="Genomic_DNA"/>
</dbReference>
<comment type="caution">
    <text evidence="11">The sequence shown here is derived from an EMBL/GenBank/DDBJ whole genome shotgun (WGS) entry which is preliminary data.</text>
</comment>
<dbReference type="PRINTS" id="PR00171">
    <property type="entry name" value="SUGRTRNSPORT"/>
</dbReference>
<feature type="transmembrane region" description="Helical" evidence="9">
    <location>
        <begin position="147"/>
        <end position="166"/>
    </location>
</feature>
<dbReference type="InterPro" id="IPR005829">
    <property type="entry name" value="Sugar_transporter_CS"/>
</dbReference>
<evidence type="ECO:0000256" key="6">
    <source>
        <dbReference type="ARBA" id="ARBA00023180"/>
    </source>
</evidence>
<dbReference type="PANTHER" id="PTHR48021">
    <property type="match status" value="1"/>
</dbReference>
<evidence type="ECO:0000256" key="4">
    <source>
        <dbReference type="ARBA" id="ARBA00022989"/>
    </source>
</evidence>
<evidence type="ECO:0000256" key="3">
    <source>
        <dbReference type="ARBA" id="ARBA00022692"/>
    </source>
</evidence>
<feature type="transmembrane region" description="Helical" evidence="9">
    <location>
        <begin position="61"/>
        <end position="84"/>
    </location>
</feature>
<dbReference type="PROSITE" id="PS00217">
    <property type="entry name" value="SUGAR_TRANSPORT_2"/>
    <property type="match status" value="1"/>
</dbReference>
<evidence type="ECO:0000256" key="9">
    <source>
        <dbReference type="SAM" id="Phobius"/>
    </source>
</evidence>
<dbReference type="InterPro" id="IPR020846">
    <property type="entry name" value="MFS_dom"/>
</dbReference>
<feature type="transmembrane region" description="Helical" evidence="9">
    <location>
        <begin position="20"/>
        <end position="41"/>
    </location>
</feature>
<keyword evidence="4 9" id="KW-1133">Transmembrane helix</keyword>
<feature type="transmembrane region" description="Helical" evidence="9">
    <location>
        <begin position="91"/>
        <end position="111"/>
    </location>
</feature>
<dbReference type="FunFam" id="1.20.1250.20:FF:000055">
    <property type="entry name" value="Facilitated trehalose transporter Tret1-2 homolog"/>
    <property type="match status" value="1"/>
</dbReference>
<dbReference type="Gene3D" id="1.20.1250.20">
    <property type="entry name" value="MFS general substrate transporter like domains"/>
    <property type="match status" value="1"/>
</dbReference>
<dbReference type="InterPro" id="IPR005828">
    <property type="entry name" value="MFS_sugar_transport-like"/>
</dbReference>
<dbReference type="InterPro" id="IPR044775">
    <property type="entry name" value="MFS_ERD6/Tret1-like"/>
</dbReference>
<dbReference type="EMBL" id="JARAKH010000030">
    <property type="protein sequence ID" value="KAK8387027.1"/>
    <property type="molecule type" value="Genomic_DNA"/>
</dbReference>
<dbReference type="InterPro" id="IPR036259">
    <property type="entry name" value="MFS_trans_sf"/>
</dbReference>
<evidence type="ECO:0000256" key="2">
    <source>
        <dbReference type="ARBA" id="ARBA00022475"/>
    </source>
</evidence>
<evidence type="ECO:0000313" key="12">
    <source>
        <dbReference type="Proteomes" id="UP001487740"/>
    </source>
</evidence>
<feature type="transmembrane region" description="Helical" evidence="9">
    <location>
        <begin position="117"/>
        <end position="135"/>
    </location>
</feature>
<reference evidence="11 12" key="1">
    <citation type="submission" date="2023-03" db="EMBL/GenBank/DDBJ databases">
        <title>High-quality genome of Scylla paramamosain provides insights in environmental adaptation.</title>
        <authorList>
            <person name="Zhang L."/>
        </authorList>
    </citation>
    <scope>NUCLEOTIDE SEQUENCE [LARGE SCALE GENOMIC DNA]</scope>
    <source>
        <strain evidence="11">LZ_2023a</strain>
        <tissue evidence="11">Muscle</tissue>
    </source>
</reference>
<keyword evidence="6" id="KW-0325">Glycoprotein</keyword>
<comment type="subcellular location">
    <subcellularLocation>
        <location evidence="1">Cell membrane</location>
        <topology evidence="1">Multi-pass membrane protein</topology>
    </subcellularLocation>
</comment>
<feature type="transmembrane region" description="Helical" evidence="9">
    <location>
        <begin position="172"/>
        <end position="193"/>
    </location>
</feature>
<dbReference type="CDD" id="cd17358">
    <property type="entry name" value="MFS_GLUT6_8_Class3_like"/>
    <property type="match status" value="1"/>
</dbReference>
<dbReference type="Pfam" id="PF00083">
    <property type="entry name" value="Sugar_tr"/>
    <property type="match status" value="1"/>
</dbReference>
<sequence>MSVTEMPTANAGSVKPARLIQYFTALSVTMGALSFGTSIGFTSPAGPMMNETLSGEEEMMWFNSIINMGAMAGGPMGGLLINVVGRKGSMLGSVVLSLSAWLLIIFGRNFASLLSGRIIGGLFMGMTSLVVPTYIGEMASADIRGALGSGFQLMVVIGILYAYLFGAVINNWRVLAVVCAIPVAIYGVLAFFVKESPTYLLSKGKEKEAREALQALRGKEYNIESEFKMLRETQEALTRNQVTWRDLMQPHILKPVIICLVVMVFQQSSGVNAVLFNLGTIFKEAGVGLPENISAIVVGTVQVVATGIAAPLLDRAGRKILLTGSAAVMAISHFALGVFFYLKEEGEAPGWLPLTSLMVFIAAFSLGYGPIPWVLMGECFSLEVRAPASGLATLTNWSVSFIVTLAYDPMKVAMHEYGAFWFFGGVCTVSTLFCIFVVPETKGKTVQEISAYFGGPAVTQSQEKPANEERRTEVV</sequence>
<accession>A0AAW0TH25</accession>
<evidence type="ECO:0000256" key="7">
    <source>
        <dbReference type="ARBA" id="ARBA00024348"/>
    </source>
</evidence>
<dbReference type="EMBL" id="JARAKH010000030">
    <property type="protein sequence ID" value="KAK8387025.1"/>
    <property type="molecule type" value="Genomic_DNA"/>
</dbReference>
<protein>
    <recommendedName>
        <fullName evidence="10">Major facilitator superfamily (MFS) profile domain-containing protein</fullName>
    </recommendedName>
</protein>
<dbReference type="NCBIfam" id="TIGR00879">
    <property type="entry name" value="SP"/>
    <property type="match status" value="1"/>
</dbReference>
<evidence type="ECO:0000313" key="11">
    <source>
        <dbReference type="EMBL" id="KAK8387025.1"/>
    </source>
</evidence>
<feature type="transmembrane region" description="Helical" evidence="9">
    <location>
        <begin position="255"/>
        <end position="281"/>
    </location>
</feature>
<name>A0AAW0TH25_SCYPA</name>
<evidence type="ECO:0000259" key="10">
    <source>
        <dbReference type="PROSITE" id="PS50850"/>
    </source>
</evidence>
<comment type="similarity">
    <text evidence="7">Belongs to the major facilitator superfamily. Sugar transporter (TC 2.A.1.1) family. Trehalose transporter subfamily.</text>
</comment>
<dbReference type="SUPFAM" id="SSF103473">
    <property type="entry name" value="MFS general substrate transporter"/>
    <property type="match status" value="1"/>
</dbReference>
<feature type="transmembrane region" description="Helical" evidence="9">
    <location>
        <begin position="388"/>
        <end position="407"/>
    </location>
</feature>
<evidence type="ECO:0000256" key="8">
    <source>
        <dbReference type="RuleBase" id="RU003346"/>
    </source>
</evidence>